<dbReference type="HOGENOM" id="CLU_2620113_0_0_6"/>
<dbReference type="KEGG" id="saga:M5M_08770"/>
<reference evidence="1 2" key="1">
    <citation type="journal article" date="2013" name="Genome Announc.">
        <title>Complete genome sequence of Simiduia agarivorans SA1(T), a marine bacterium able to degrade a variety of polysaccharides.</title>
        <authorList>
            <person name="Lin S.Y."/>
            <person name="Shieh W.Y."/>
            <person name="Chen J.S."/>
            <person name="Tang S.L."/>
        </authorList>
    </citation>
    <scope>NUCLEOTIDE SEQUENCE [LARGE SCALE GENOMIC DNA]</scope>
    <source>
        <strain evidence="2">DSM 21679 / JCM 13881 / BCRC 17597 / SA1</strain>
    </source>
</reference>
<protein>
    <submittedName>
        <fullName evidence="1">Uncharacterized protein</fullName>
    </submittedName>
</protein>
<keyword evidence="2" id="KW-1185">Reference proteome</keyword>
<dbReference type="EMBL" id="CP003746">
    <property type="protein sequence ID" value="AFU98943.1"/>
    <property type="molecule type" value="Genomic_DNA"/>
</dbReference>
<organism evidence="1 2">
    <name type="scientific">Simiduia agarivorans (strain DSM 21679 / JCM 13881 / BCRC 17597 / SA1)</name>
    <dbReference type="NCBI Taxonomy" id="1117647"/>
    <lineage>
        <taxon>Bacteria</taxon>
        <taxon>Pseudomonadati</taxon>
        <taxon>Pseudomonadota</taxon>
        <taxon>Gammaproteobacteria</taxon>
        <taxon>Cellvibrionales</taxon>
        <taxon>Cellvibrionaceae</taxon>
        <taxon>Simiduia</taxon>
    </lineage>
</organism>
<dbReference type="Proteomes" id="UP000000466">
    <property type="component" value="Chromosome"/>
</dbReference>
<sequence>MWAPPSHRENGDQLTPSEIGGYEVRFREYEAPTYTYLLQKPNAGDAILINYLEGYYEFEVAAFDTNGLYSRFVPVTPQ</sequence>
<proteinExistence type="predicted"/>
<evidence type="ECO:0000313" key="2">
    <source>
        <dbReference type="Proteomes" id="UP000000466"/>
    </source>
</evidence>
<dbReference type="AlphaFoldDB" id="K4KLJ9"/>
<dbReference type="eggNOG" id="COG2063">
    <property type="taxonomic scope" value="Bacteria"/>
</dbReference>
<name>K4KLJ9_SIMAS</name>
<gene>
    <name evidence="1" type="ordered locus">M5M_08770</name>
</gene>
<evidence type="ECO:0000313" key="1">
    <source>
        <dbReference type="EMBL" id="AFU98943.1"/>
    </source>
</evidence>
<accession>K4KLJ9</accession>
<dbReference type="STRING" id="1117647.M5M_08770"/>